<accession>A0A2A4JCU4</accession>
<feature type="domain" description="Acyltransferase 3" evidence="2">
    <location>
        <begin position="10"/>
        <end position="346"/>
    </location>
</feature>
<dbReference type="AlphaFoldDB" id="A0A2A4JCU4"/>
<feature type="transmembrane region" description="Helical" evidence="1">
    <location>
        <begin position="6"/>
        <end position="32"/>
    </location>
</feature>
<feature type="transmembrane region" description="Helical" evidence="1">
    <location>
        <begin position="334"/>
        <end position="357"/>
    </location>
</feature>
<comment type="caution">
    <text evidence="3">The sequence shown here is derived from an EMBL/GenBank/DDBJ whole genome shotgun (WGS) entry which is preliminary data.</text>
</comment>
<dbReference type="PANTHER" id="PTHR11161:SF0">
    <property type="entry name" value="O-ACYLTRANSFERASE LIKE PROTEIN"/>
    <property type="match status" value="1"/>
</dbReference>
<sequence length="461" mass="52752">MFSARALWITTATMTVDTFFTLAGVLVVYTTVNKVNQGTFIKNIHWFYLNRYIRLTPLVAVAALLEASYFNRMTDGPFWLNVASRTNTCRNNWWSTLLHIQNFVNVDAMCVSWYMAIDFQLYMVSPLVLIWILSGKKTYSWIGLTGALAAVLTGATIYNFHYDLPAHNLVPSRLGDQTEYMRKYYFNTLCRAGPFFVGMVFGYVLHLYRKTRLQMPWILAIFFWACSAGILGGIIYFKYRIMRFDWDNQLLDNLMNSFMRPAFACAISWLIIACVHGYAGPINWFLSLDAWRLPARLSYGMFLFHYPLQYSLNATMVSPIYFSVEGFAFKFLSYLVLAVVWSFVLTLLIDSPITVLFKLLMDLGKPKKPAVKTNEVTKPDDFKKTPNVNGNRRSMKELEVAKEGGNTDNVVEVDVLNGDSNEVLEKSDKEGISNDDHVVDNNAADAIFYAPDEKKTKKEIV</sequence>
<dbReference type="InterPro" id="IPR052728">
    <property type="entry name" value="O2_lipid_transport_reg"/>
</dbReference>
<name>A0A2A4JCU4_HELVI</name>
<dbReference type="Pfam" id="PF01757">
    <property type="entry name" value="Acyl_transf_3"/>
    <property type="match status" value="1"/>
</dbReference>
<protein>
    <recommendedName>
        <fullName evidence="2">Acyltransferase 3 domain-containing protein</fullName>
    </recommendedName>
</protein>
<feature type="transmembrane region" description="Helical" evidence="1">
    <location>
        <begin position="217"/>
        <end position="237"/>
    </location>
</feature>
<feature type="transmembrane region" description="Helical" evidence="1">
    <location>
        <begin position="52"/>
        <end position="70"/>
    </location>
</feature>
<evidence type="ECO:0000259" key="2">
    <source>
        <dbReference type="Pfam" id="PF01757"/>
    </source>
</evidence>
<proteinExistence type="predicted"/>
<dbReference type="PANTHER" id="PTHR11161">
    <property type="entry name" value="O-ACYLTRANSFERASE"/>
    <property type="match status" value="1"/>
</dbReference>
<evidence type="ECO:0000256" key="1">
    <source>
        <dbReference type="SAM" id="Phobius"/>
    </source>
</evidence>
<feature type="transmembrane region" description="Helical" evidence="1">
    <location>
        <begin position="113"/>
        <end position="134"/>
    </location>
</feature>
<dbReference type="InterPro" id="IPR002656">
    <property type="entry name" value="Acyl_transf_3_dom"/>
</dbReference>
<reference evidence="3" key="1">
    <citation type="submission" date="2017-09" db="EMBL/GenBank/DDBJ databases">
        <title>Contemporary evolution of a Lepidopteran species, Heliothis virescens, in response to modern agricultural practices.</title>
        <authorList>
            <person name="Fritz M.L."/>
            <person name="Deyonke A.M."/>
            <person name="Papanicolaou A."/>
            <person name="Micinski S."/>
            <person name="Westbrook J."/>
            <person name="Gould F."/>
        </authorList>
    </citation>
    <scope>NUCLEOTIDE SEQUENCE [LARGE SCALE GENOMIC DNA]</scope>
    <source>
        <strain evidence="3">HvINT-</strain>
        <tissue evidence="3">Whole body</tissue>
    </source>
</reference>
<gene>
    <name evidence="3" type="ORF">B5V51_3682</name>
</gene>
<feature type="transmembrane region" description="Helical" evidence="1">
    <location>
        <begin position="299"/>
        <end position="322"/>
    </location>
</feature>
<keyword evidence="1" id="KW-1133">Transmembrane helix</keyword>
<evidence type="ECO:0000313" key="3">
    <source>
        <dbReference type="EMBL" id="PCG69781.1"/>
    </source>
</evidence>
<dbReference type="GO" id="GO:0016747">
    <property type="term" value="F:acyltransferase activity, transferring groups other than amino-acyl groups"/>
    <property type="evidence" value="ECO:0007669"/>
    <property type="project" value="InterPro"/>
</dbReference>
<feature type="transmembrane region" description="Helical" evidence="1">
    <location>
        <begin position="141"/>
        <end position="161"/>
    </location>
</feature>
<organism evidence="3">
    <name type="scientific">Heliothis virescens</name>
    <name type="common">Tobacco budworm moth</name>
    <dbReference type="NCBI Taxonomy" id="7102"/>
    <lineage>
        <taxon>Eukaryota</taxon>
        <taxon>Metazoa</taxon>
        <taxon>Ecdysozoa</taxon>
        <taxon>Arthropoda</taxon>
        <taxon>Hexapoda</taxon>
        <taxon>Insecta</taxon>
        <taxon>Pterygota</taxon>
        <taxon>Neoptera</taxon>
        <taxon>Endopterygota</taxon>
        <taxon>Lepidoptera</taxon>
        <taxon>Glossata</taxon>
        <taxon>Ditrysia</taxon>
        <taxon>Noctuoidea</taxon>
        <taxon>Noctuidae</taxon>
        <taxon>Heliothinae</taxon>
        <taxon>Heliothis</taxon>
    </lineage>
</organism>
<feature type="transmembrane region" description="Helical" evidence="1">
    <location>
        <begin position="257"/>
        <end position="279"/>
    </location>
</feature>
<keyword evidence="1" id="KW-0472">Membrane</keyword>
<keyword evidence="1" id="KW-0812">Transmembrane</keyword>
<dbReference type="EMBL" id="NWSH01001890">
    <property type="protein sequence ID" value="PCG69781.1"/>
    <property type="molecule type" value="Genomic_DNA"/>
</dbReference>